<protein>
    <submittedName>
        <fullName evidence="2">Son of sevenless 2</fullName>
    </submittedName>
</protein>
<reference evidence="2" key="1">
    <citation type="submission" date="2020-07" db="EMBL/GenBank/DDBJ databases">
        <title>Clarias magur genome sequencing, assembly and annotation.</title>
        <authorList>
            <person name="Kushwaha B."/>
            <person name="Kumar R."/>
            <person name="Das P."/>
            <person name="Joshi C.G."/>
            <person name="Kumar D."/>
            <person name="Nagpure N.S."/>
            <person name="Pandey M."/>
            <person name="Agarwal S."/>
            <person name="Srivastava S."/>
            <person name="Singh M."/>
            <person name="Sahoo L."/>
            <person name="Jayasankar P."/>
            <person name="Meher P.K."/>
            <person name="Koringa P.G."/>
            <person name="Iquebal M.A."/>
            <person name="Das S.P."/>
            <person name="Bit A."/>
            <person name="Patnaik S."/>
            <person name="Patel N."/>
            <person name="Shah T.M."/>
            <person name="Hinsu A."/>
            <person name="Jena J.K."/>
        </authorList>
    </citation>
    <scope>NUCLEOTIDE SEQUENCE</scope>
    <source>
        <strain evidence="2">CIFAMagur01</strain>
        <tissue evidence="2">Testis</tissue>
    </source>
</reference>
<dbReference type="Proteomes" id="UP000727407">
    <property type="component" value="Unassembled WGS sequence"/>
</dbReference>
<gene>
    <name evidence="2" type="primary">sos2</name>
    <name evidence="2" type="ORF">DAT39_021161</name>
</gene>
<evidence type="ECO:0000256" key="1">
    <source>
        <dbReference type="SAM" id="MobiDB-lite"/>
    </source>
</evidence>
<evidence type="ECO:0000313" key="3">
    <source>
        <dbReference type="Proteomes" id="UP000727407"/>
    </source>
</evidence>
<organism evidence="2 3">
    <name type="scientific">Clarias magur</name>
    <name type="common">Asian catfish</name>
    <name type="synonym">Macropteronotus magur</name>
    <dbReference type="NCBI Taxonomy" id="1594786"/>
    <lineage>
        <taxon>Eukaryota</taxon>
        <taxon>Metazoa</taxon>
        <taxon>Chordata</taxon>
        <taxon>Craniata</taxon>
        <taxon>Vertebrata</taxon>
        <taxon>Euteleostomi</taxon>
        <taxon>Actinopterygii</taxon>
        <taxon>Neopterygii</taxon>
        <taxon>Teleostei</taxon>
        <taxon>Ostariophysi</taxon>
        <taxon>Siluriformes</taxon>
        <taxon>Clariidae</taxon>
        <taxon>Clarias</taxon>
    </lineage>
</organism>
<feature type="region of interest" description="Disordered" evidence="1">
    <location>
        <begin position="54"/>
        <end position="78"/>
    </location>
</feature>
<keyword evidence="3" id="KW-1185">Reference proteome</keyword>
<evidence type="ECO:0000313" key="2">
    <source>
        <dbReference type="EMBL" id="KAF5889138.1"/>
    </source>
</evidence>
<proteinExistence type="predicted"/>
<accession>A0A8J4TF82</accession>
<sequence length="78" mass="8192">MSKRSQCWRRATESRLSVDHTMTAHCSCLPGHVATGAEEKPTTCGLQLSVHLSISKSGPNSPPTPSSPPILVAHSGSV</sequence>
<dbReference type="AlphaFoldDB" id="A0A8J4TF82"/>
<name>A0A8J4TF82_CLAMG</name>
<comment type="caution">
    <text evidence="2">The sequence shown here is derived from an EMBL/GenBank/DDBJ whole genome shotgun (WGS) entry which is preliminary data.</text>
</comment>
<dbReference type="EMBL" id="QNUK01000859">
    <property type="protein sequence ID" value="KAF5889138.1"/>
    <property type="molecule type" value="Genomic_DNA"/>
</dbReference>